<evidence type="ECO:0000313" key="1">
    <source>
        <dbReference type="EMBL" id="CAI5745580.1"/>
    </source>
</evidence>
<reference evidence="1" key="1">
    <citation type="submission" date="2022-12" db="EMBL/GenBank/DDBJ databases">
        <authorList>
            <person name="Webb A."/>
        </authorList>
    </citation>
    <scope>NUCLEOTIDE SEQUENCE</scope>
    <source>
        <strain evidence="1">Pd1</strain>
    </source>
</reference>
<name>A0AAV0V8P2_9STRA</name>
<comment type="caution">
    <text evidence="1">The sequence shown here is derived from an EMBL/GenBank/DDBJ whole genome shotgun (WGS) entry which is preliminary data.</text>
</comment>
<dbReference type="PANTHER" id="PTHR13510">
    <property type="entry name" value="FYVE-FINGER-CONTAINING RAB5 EFFECTOR PROTEIN RABENOSYN-5-RELATED"/>
    <property type="match status" value="1"/>
</dbReference>
<dbReference type="Proteomes" id="UP001162029">
    <property type="component" value="Unassembled WGS sequence"/>
</dbReference>
<gene>
    <name evidence="1" type="ORF">PDE001_LOCUS10641</name>
</gene>
<evidence type="ECO:0000313" key="2">
    <source>
        <dbReference type="Proteomes" id="UP001162029"/>
    </source>
</evidence>
<keyword evidence="2" id="KW-1185">Reference proteome</keyword>
<protein>
    <submittedName>
        <fullName evidence="1">Uncharacterized protein</fullName>
    </submittedName>
</protein>
<accession>A0AAV0V8P2</accession>
<proteinExistence type="predicted"/>
<dbReference type="AlphaFoldDB" id="A0AAV0V8P2"/>
<sequence length="160" mass="17935">MVKERFIVNPFAELALSGTDHAQLQALAKTLIMSNLEKYMSHQDDKTKGVDIRRWKLCRQRQGIKMYVERQESASSSEHMSIFRGIGCEEGKLDDLMYGLVSPSLELMRVKASEVTTMSSIDVVRAQMLAGELNFRGQKDLGTHLVSMDGISSASLVSEY</sequence>
<dbReference type="PANTHER" id="PTHR13510:SF44">
    <property type="entry name" value="RABENOSYN-5"/>
    <property type="match status" value="1"/>
</dbReference>
<organism evidence="1 2">
    <name type="scientific">Peronospora destructor</name>
    <dbReference type="NCBI Taxonomy" id="86335"/>
    <lineage>
        <taxon>Eukaryota</taxon>
        <taxon>Sar</taxon>
        <taxon>Stramenopiles</taxon>
        <taxon>Oomycota</taxon>
        <taxon>Peronosporomycetes</taxon>
        <taxon>Peronosporales</taxon>
        <taxon>Peronosporaceae</taxon>
        <taxon>Peronospora</taxon>
    </lineage>
</organism>
<dbReference type="InterPro" id="IPR052727">
    <property type="entry name" value="Rab4/Rab5_effector"/>
</dbReference>
<dbReference type="EMBL" id="CANTFM010002295">
    <property type="protein sequence ID" value="CAI5745580.1"/>
    <property type="molecule type" value="Genomic_DNA"/>
</dbReference>